<reference evidence="2" key="1">
    <citation type="journal article" date="2020" name="Stud. Mycol.">
        <title>101 Dothideomycetes genomes: a test case for predicting lifestyles and emergence of pathogens.</title>
        <authorList>
            <person name="Haridas S."/>
            <person name="Albert R."/>
            <person name="Binder M."/>
            <person name="Bloem J."/>
            <person name="Labutti K."/>
            <person name="Salamov A."/>
            <person name="Andreopoulos B."/>
            <person name="Baker S."/>
            <person name="Barry K."/>
            <person name="Bills G."/>
            <person name="Bluhm B."/>
            <person name="Cannon C."/>
            <person name="Castanera R."/>
            <person name="Culley D."/>
            <person name="Daum C."/>
            <person name="Ezra D."/>
            <person name="Gonzalez J."/>
            <person name="Henrissat B."/>
            <person name="Kuo A."/>
            <person name="Liang C."/>
            <person name="Lipzen A."/>
            <person name="Lutzoni F."/>
            <person name="Magnuson J."/>
            <person name="Mondo S."/>
            <person name="Nolan M."/>
            <person name="Ohm R."/>
            <person name="Pangilinan J."/>
            <person name="Park H.-J."/>
            <person name="Ramirez L."/>
            <person name="Alfaro M."/>
            <person name="Sun H."/>
            <person name="Tritt A."/>
            <person name="Yoshinaga Y."/>
            <person name="Zwiers L.-H."/>
            <person name="Turgeon B."/>
            <person name="Goodwin S."/>
            <person name="Spatafora J."/>
            <person name="Crous P."/>
            <person name="Grigoriev I."/>
        </authorList>
    </citation>
    <scope>NUCLEOTIDE SEQUENCE</scope>
    <source>
        <strain evidence="2">CBS 121167</strain>
    </source>
</reference>
<gene>
    <name evidence="2" type="ORF">K452DRAFT_245796</name>
</gene>
<organism evidence="2 3">
    <name type="scientific">Aplosporella prunicola CBS 121167</name>
    <dbReference type="NCBI Taxonomy" id="1176127"/>
    <lineage>
        <taxon>Eukaryota</taxon>
        <taxon>Fungi</taxon>
        <taxon>Dikarya</taxon>
        <taxon>Ascomycota</taxon>
        <taxon>Pezizomycotina</taxon>
        <taxon>Dothideomycetes</taxon>
        <taxon>Dothideomycetes incertae sedis</taxon>
        <taxon>Botryosphaeriales</taxon>
        <taxon>Aplosporellaceae</taxon>
        <taxon>Aplosporella</taxon>
    </lineage>
</organism>
<keyword evidence="3" id="KW-1185">Reference proteome</keyword>
<sequence>MATEVEKPRAWGSLALSARARNRPFSLRTQFRTFTTVSTILVGRTATPFLVHREVLTHHSPFFAAALNGTFAEGLSQSVRLPAEDVSTFEIFLHWAYTGTLDDVFQRQGKVAFYLLLNLYGLADRLTVERLRNQTVDKVAELAEKSNSVLTPSDTFTLYEEIRDTALLRKLVLDLFAFKKTDVLLASHPDEWHPQFLRELIVRVKRPDLQGMSRHSLDPWKPASWNLTRACWVCRDVIQPGLSGNKCESCGYVFCNTCVNAGKALCGDDAAKLASCKPWMRNMCKHYHEHMETAPCAAK</sequence>
<proteinExistence type="predicted"/>
<dbReference type="SMART" id="SM00225">
    <property type="entry name" value="BTB"/>
    <property type="match status" value="1"/>
</dbReference>
<dbReference type="GeneID" id="54295491"/>
<dbReference type="InterPro" id="IPR011333">
    <property type="entry name" value="SKP1/BTB/POZ_sf"/>
</dbReference>
<dbReference type="PROSITE" id="PS50097">
    <property type="entry name" value="BTB"/>
    <property type="match status" value="1"/>
</dbReference>
<protein>
    <recommendedName>
        <fullName evidence="1">BTB domain-containing protein</fullName>
    </recommendedName>
</protein>
<evidence type="ECO:0000313" key="2">
    <source>
        <dbReference type="EMBL" id="KAF2144714.1"/>
    </source>
</evidence>
<dbReference type="AlphaFoldDB" id="A0A6A6BN94"/>
<dbReference type="Proteomes" id="UP000799438">
    <property type="component" value="Unassembled WGS sequence"/>
</dbReference>
<evidence type="ECO:0000259" key="1">
    <source>
        <dbReference type="PROSITE" id="PS50097"/>
    </source>
</evidence>
<name>A0A6A6BN94_9PEZI</name>
<dbReference type="RefSeq" id="XP_033400426.1">
    <property type="nucleotide sequence ID" value="XM_033537995.1"/>
</dbReference>
<dbReference type="SUPFAM" id="SSF54695">
    <property type="entry name" value="POZ domain"/>
    <property type="match status" value="1"/>
</dbReference>
<dbReference type="CDD" id="cd18186">
    <property type="entry name" value="BTB_POZ_ZBTB_KLHL-like"/>
    <property type="match status" value="1"/>
</dbReference>
<evidence type="ECO:0000313" key="3">
    <source>
        <dbReference type="Proteomes" id="UP000799438"/>
    </source>
</evidence>
<dbReference type="Pfam" id="PF00651">
    <property type="entry name" value="BTB"/>
    <property type="match status" value="1"/>
</dbReference>
<dbReference type="InterPro" id="IPR000210">
    <property type="entry name" value="BTB/POZ_dom"/>
</dbReference>
<accession>A0A6A6BN94</accession>
<feature type="domain" description="BTB" evidence="1">
    <location>
        <begin position="36"/>
        <end position="102"/>
    </location>
</feature>
<dbReference type="PANTHER" id="PTHR47843">
    <property type="entry name" value="BTB DOMAIN-CONTAINING PROTEIN-RELATED"/>
    <property type="match status" value="1"/>
</dbReference>
<dbReference type="PANTHER" id="PTHR47843:SF2">
    <property type="entry name" value="BTB DOMAIN-CONTAINING PROTEIN"/>
    <property type="match status" value="1"/>
</dbReference>
<dbReference type="EMBL" id="ML995479">
    <property type="protein sequence ID" value="KAF2144714.1"/>
    <property type="molecule type" value="Genomic_DNA"/>
</dbReference>
<dbReference type="Gene3D" id="3.30.710.10">
    <property type="entry name" value="Potassium Channel Kv1.1, Chain A"/>
    <property type="match status" value="1"/>
</dbReference>
<dbReference type="OrthoDB" id="194443at2759"/>